<feature type="chain" id="PRO_5043440883" description="Mid2 domain-containing protein" evidence="3">
    <location>
        <begin position="17"/>
        <end position="376"/>
    </location>
</feature>
<feature type="region of interest" description="Disordered" evidence="1">
    <location>
        <begin position="173"/>
        <end position="234"/>
    </location>
</feature>
<sequence length="376" mass="39730">MEYKLWMCSIVALASAVKGFKFTDVDPKSPTLQPGGKVDLSITWERESDDEKKDQITFLLHLDSEGNPMAGNIFGSPLLAPTSQSPSQVTFNNVAAGPIGRSQDTIEVEGPDNATPPASTSSPPATNPGNNDPRQTSTNGTPPTIVTSVTMQTTSSATAKAVDSEQINTGTSTINLSGTLTPGNNSLNDSATSSLSDSFQGSTSSSATSSLSDSFRGSTSGIAPNGSSSNISDQPHGRMVGFIAGPIAGVVVLITIVSCVITLRRRARRKKLRSIETAYISPFPDTAPASDTAGRKQQPVVQNHDQHAEKPHEGDASSPDVVLDGRQQEVSEALQEERRERRVRYHDDSGFRPLPPPSDAGDSSVLDVPPRYDAAI</sequence>
<name>A0AAW0B5G2_9AGAR</name>
<evidence type="ECO:0000256" key="1">
    <source>
        <dbReference type="SAM" id="MobiDB-lite"/>
    </source>
</evidence>
<feature type="compositionally biased region" description="Polar residues" evidence="1">
    <location>
        <begin position="132"/>
        <end position="146"/>
    </location>
</feature>
<comment type="caution">
    <text evidence="4">The sequence shown here is derived from an EMBL/GenBank/DDBJ whole genome shotgun (WGS) entry which is preliminary data.</text>
</comment>
<keyword evidence="2" id="KW-0472">Membrane</keyword>
<dbReference type="AlphaFoldDB" id="A0AAW0B5G2"/>
<evidence type="ECO:0000313" key="5">
    <source>
        <dbReference type="Proteomes" id="UP001383192"/>
    </source>
</evidence>
<feature type="compositionally biased region" description="Polar residues" evidence="1">
    <location>
        <begin position="216"/>
        <end position="233"/>
    </location>
</feature>
<organism evidence="4 5">
    <name type="scientific">Paramarasmius palmivorus</name>
    <dbReference type="NCBI Taxonomy" id="297713"/>
    <lineage>
        <taxon>Eukaryota</taxon>
        <taxon>Fungi</taxon>
        <taxon>Dikarya</taxon>
        <taxon>Basidiomycota</taxon>
        <taxon>Agaricomycotina</taxon>
        <taxon>Agaricomycetes</taxon>
        <taxon>Agaricomycetidae</taxon>
        <taxon>Agaricales</taxon>
        <taxon>Marasmiineae</taxon>
        <taxon>Marasmiaceae</taxon>
        <taxon>Paramarasmius</taxon>
    </lineage>
</organism>
<feature type="compositionally biased region" description="Basic and acidic residues" evidence="1">
    <location>
        <begin position="304"/>
        <end position="315"/>
    </location>
</feature>
<feature type="signal peptide" evidence="3">
    <location>
        <begin position="1"/>
        <end position="16"/>
    </location>
</feature>
<evidence type="ECO:0000256" key="2">
    <source>
        <dbReference type="SAM" id="Phobius"/>
    </source>
</evidence>
<dbReference type="Proteomes" id="UP001383192">
    <property type="component" value="Unassembled WGS sequence"/>
</dbReference>
<feature type="compositionally biased region" description="Basic and acidic residues" evidence="1">
    <location>
        <begin position="335"/>
        <end position="350"/>
    </location>
</feature>
<keyword evidence="2" id="KW-1133">Transmembrane helix</keyword>
<accession>A0AAW0B5G2</accession>
<keyword evidence="2" id="KW-0812">Transmembrane</keyword>
<feature type="transmembrane region" description="Helical" evidence="2">
    <location>
        <begin position="239"/>
        <end position="263"/>
    </location>
</feature>
<evidence type="ECO:0000313" key="4">
    <source>
        <dbReference type="EMBL" id="KAK7020124.1"/>
    </source>
</evidence>
<feature type="region of interest" description="Disordered" evidence="1">
    <location>
        <begin position="75"/>
        <end position="146"/>
    </location>
</feature>
<gene>
    <name evidence="4" type="ORF">VNI00_017885</name>
</gene>
<evidence type="ECO:0000256" key="3">
    <source>
        <dbReference type="SAM" id="SignalP"/>
    </source>
</evidence>
<dbReference type="EMBL" id="JAYKXP010000195">
    <property type="protein sequence ID" value="KAK7020124.1"/>
    <property type="molecule type" value="Genomic_DNA"/>
</dbReference>
<feature type="compositionally biased region" description="Polar residues" evidence="1">
    <location>
        <begin position="173"/>
        <end position="192"/>
    </location>
</feature>
<evidence type="ECO:0008006" key="6">
    <source>
        <dbReference type="Google" id="ProtNLM"/>
    </source>
</evidence>
<feature type="region of interest" description="Disordered" evidence="1">
    <location>
        <begin position="281"/>
        <end position="376"/>
    </location>
</feature>
<feature type="compositionally biased region" description="Polar residues" evidence="1">
    <location>
        <begin position="81"/>
        <end position="93"/>
    </location>
</feature>
<protein>
    <recommendedName>
        <fullName evidence="6">Mid2 domain-containing protein</fullName>
    </recommendedName>
</protein>
<reference evidence="4 5" key="1">
    <citation type="submission" date="2024-01" db="EMBL/GenBank/DDBJ databases">
        <title>A draft genome for a cacao thread blight-causing isolate of Paramarasmius palmivorus.</title>
        <authorList>
            <person name="Baruah I.K."/>
            <person name="Bukari Y."/>
            <person name="Amoako-Attah I."/>
            <person name="Meinhardt L.W."/>
            <person name="Bailey B.A."/>
            <person name="Cohen S.P."/>
        </authorList>
    </citation>
    <scope>NUCLEOTIDE SEQUENCE [LARGE SCALE GENOMIC DNA]</scope>
    <source>
        <strain evidence="4 5">GH-12</strain>
    </source>
</reference>
<proteinExistence type="predicted"/>
<keyword evidence="5" id="KW-1185">Reference proteome</keyword>
<keyword evidence="3" id="KW-0732">Signal</keyword>
<feature type="compositionally biased region" description="Low complexity" evidence="1">
    <location>
        <begin position="193"/>
        <end position="215"/>
    </location>
</feature>
<feature type="compositionally biased region" description="Low complexity" evidence="1">
    <location>
        <begin position="113"/>
        <end position="131"/>
    </location>
</feature>